<evidence type="ECO:0008006" key="2">
    <source>
        <dbReference type="Google" id="ProtNLM"/>
    </source>
</evidence>
<comment type="caution">
    <text evidence="1">The sequence shown here is derived from an EMBL/GenBank/DDBJ whole genome shotgun (WGS) entry which is preliminary data.</text>
</comment>
<protein>
    <recommendedName>
        <fullName evidence="2">DNA alkylation repair enzyme</fullName>
    </recommendedName>
</protein>
<dbReference type="EMBL" id="VSSQ01056574">
    <property type="protein sequence ID" value="MPN10429.1"/>
    <property type="molecule type" value="Genomic_DNA"/>
</dbReference>
<gene>
    <name evidence="1" type="ORF">SDC9_157724</name>
</gene>
<reference evidence="1" key="1">
    <citation type="submission" date="2019-08" db="EMBL/GenBank/DDBJ databases">
        <authorList>
            <person name="Kucharzyk K."/>
            <person name="Murdoch R.W."/>
            <person name="Higgins S."/>
            <person name="Loffler F."/>
        </authorList>
    </citation>
    <scope>NUCLEOTIDE SEQUENCE</scope>
</reference>
<dbReference type="PANTHER" id="PTHR34070:SF1">
    <property type="entry name" value="DNA ALKYLATION REPAIR PROTEIN"/>
    <property type="match status" value="1"/>
</dbReference>
<dbReference type="PANTHER" id="PTHR34070">
    <property type="entry name" value="ARMADILLO-TYPE FOLD"/>
    <property type="match status" value="1"/>
</dbReference>
<dbReference type="AlphaFoldDB" id="A0A645FAR9"/>
<dbReference type="Gene3D" id="1.25.10.90">
    <property type="match status" value="1"/>
</dbReference>
<organism evidence="1">
    <name type="scientific">bioreactor metagenome</name>
    <dbReference type="NCBI Taxonomy" id="1076179"/>
    <lineage>
        <taxon>unclassified sequences</taxon>
        <taxon>metagenomes</taxon>
        <taxon>ecological metagenomes</taxon>
    </lineage>
</organism>
<dbReference type="InterPro" id="IPR014825">
    <property type="entry name" value="DNA_alkylation"/>
</dbReference>
<accession>A0A645FAR9</accession>
<name>A0A645FAR9_9ZZZZ</name>
<evidence type="ECO:0000313" key="1">
    <source>
        <dbReference type="EMBL" id="MPN10429.1"/>
    </source>
</evidence>
<dbReference type="CDD" id="cd06561">
    <property type="entry name" value="AlkD_like"/>
    <property type="match status" value="1"/>
</dbReference>
<proteinExistence type="predicted"/>
<dbReference type="SUPFAM" id="SSF48371">
    <property type="entry name" value="ARM repeat"/>
    <property type="match status" value="1"/>
</dbReference>
<dbReference type="Pfam" id="PF08713">
    <property type="entry name" value="DNA_alkylation"/>
    <property type="match status" value="1"/>
</dbReference>
<sequence length="241" mass="28018">MTTLLSSLRSLLQSNADPEVRKSSGRFFKKGEEAMLYGVPTKLAIQIAKDFSKEVKLMPKREIFEICDELWRSGYFEEAIIACKLAESLEKQYEPADFKIFEHWVNNYLTNWADCDTLCNHTIGNFIMMYPDYIGELKRWATSENRWTKRASAVTLIIPARRGLFLKEVFEIADILLLDKDDLVQKGYGWMLKAASESNLDNRNKVFEYVISKRAVMPRTALRYAIEKMPKEMKVEAMKKV</sequence>
<dbReference type="InterPro" id="IPR016024">
    <property type="entry name" value="ARM-type_fold"/>
</dbReference>